<evidence type="ECO:0000313" key="7">
    <source>
        <dbReference type="EMBL" id="WXB93952.1"/>
    </source>
</evidence>
<evidence type="ECO:0000256" key="5">
    <source>
        <dbReference type="SAM" id="Phobius"/>
    </source>
</evidence>
<evidence type="ECO:0000313" key="8">
    <source>
        <dbReference type="Proteomes" id="UP001387364"/>
    </source>
</evidence>
<evidence type="ECO:0000256" key="4">
    <source>
        <dbReference type="ARBA" id="ARBA00023136"/>
    </source>
</evidence>
<dbReference type="RefSeq" id="WP_338753510.1">
    <property type="nucleotide sequence ID" value="NZ_CP147404.1"/>
</dbReference>
<feature type="transmembrane region" description="Helical" evidence="5">
    <location>
        <begin position="642"/>
        <end position="667"/>
    </location>
</feature>
<keyword evidence="2 5" id="KW-0812">Transmembrane</keyword>
<dbReference type="Proteomes" id="UP001387364">
    <property type="component" value="Chromosome"/>
</dbReference>
<dbReference type="InterPro" id="IPR023908">
    <property type="entry name" value="xxxLxxG_rpt"/>
</dbReference>
<feature type="transmembrane region" description="Helical" evidence="5">
    <location>
        <begin position="20"/>
        <end position="42"/>
    </location>
</feature>
<feature type="domain" description="ABC-2 type transporter transmembrane" evidence="6">
    <location>
        <begin position="26"/>
        <end position="165"/>
    </location>
</feature>
<evidence type="ECO:0000259" key="6">
    <source>
        <dbReference type="Pfam" id="PF12698"/>
    </source>
</evidence>
<proteinExistence type="predicted"/>
<keyword evidence="8" id="KW-1185">Reference proteome</keyword>
<sequence length="767" mass="81970">MKRSLFIAEMKAIVTNRKLLIPIAAVLFIPLLYAGVFLWAFWNPYGQLNDLPVAVVNKDKGADFEGEKLTVGKELEEELRKSDDFDFHIVSEKEAQKGLENLEYYMLIEIPADFSKNATTLLDDEPKKLELKYIPNEGYNYLSSQIGETAMLEIKASLQENVTKTYSETIFDQIEKMGDGLAEASDGAAALDEGAIDLADGADEVKENLAALAEKSVQFSQGVSKVDNGSKELATGASQLNDGLSQLEEGGGQLVAGGKELQSGTEELEAGISKVQGGLHTVDGNMDELTSGTEQAKSGVQQFQDQLPALTQGTADLAAGAEGLNSGLDQFEQQLISQLTSGMDQQLEQLMPVLEQSMTPEQIAGLKQQMEQQQQEMVQGVEGAVSELKSGTQQLAAGSKELNGAISGQLAPNVDQLNSGLGALQEGQQQLSSGIHELALGADELAAGTSELQAGQNELVSGMGQLTHQIGVAKDGAAQLAGGATTLNSGLNELNEGSAQMSEGTNQLAEGSKELADGTVELEEGTNEFHTELEDAADTADKVDAQDKTHDMIANPVGMERDGINKVPNYGTGFVPYFLSLGLFIGAIILTIVFPLREPAVRPKSGFSWFVGKFGVLGVAGVIQALLAVAILLFGLKLEVQSIPLFIIMAIITSLTFIALVQMLVTIMGDPGRYLAMLTLIFQLATSAGTFPLELIPKALQPIHAFLPMSYSVSAFKAVISMGDYAFMWKNAAILGIFAVVCLLVTSIFFRGMYKRQYGHQAATSEI</sequence>
<feature type="transmembrane region" description="Helical" evidence="5">
    <location>
        <begin position="674"/>
        <end position="693"/>
    </location>
</feature>
<dbReference type="EMBL" id="CP147404">
    <property type="protein sequence ID" value="WXB93952.1"/>
    <property type="molecule type" value="Genomic_DNA"/>
</dbReference>
<comment type="subcellular location">
    <subcellularLocation>
        <location evidence="1">Membrane</location>
        <topology evidence="1">Multi-pass membrane protein</topology>
    </subcellularLocation>
</comment>
<dbReference type="InterPro" id="IPR013525">
    <property type="entry name" value="ABC2_TM"/>
</dbReference>
<accession>A0ABZ2N9K9</accession>
<dbReference type="PANTHER" id="PTHR43077:SF5">
    <property type="entry name" value="PHAGE INFECTION PROTEIN"/>
    <property type="match status" value="1"/>
</dbReference>
<keyword evidence="4 5" id="KW-0472">Membrane</keyword>
<dbReference type="NCBIfam" id="TIGR03057">
    <property type="entry name" value="xxxLxxG_by_4"/>
    <property type="match status" value="3"/>
</dbReference>
<feature type="transmembrane region" description="Helical" evidence="5">
    <location>
        <begin position="732"/>
        <end position="750"/>
    </location>
</feature>
<dbReference type="Gene3D" id="3.40.1710.10">
    <property type="entry name" value="abc type-2 transporter like domain"/>
    <property type="match status" value="1"/>
</dbReference>
<dbReference type="PANTHER" id="PTHR43077">
    <property type="entry name" value="TRANSPORT PERMEASE YVFS-RELATED"/>
    <property type="match status" value="1"/>
</dbReference>
<dbReference type="InterPro" id="IPR017500">
    <property type="entry name" value="Phage_infect_YhgE_N"/>
</dbReference>
<dbReference type="InterPro" id="IPR051328">
    <property type="entry name" value="T7SS_ABC-Transporter"/>
</dbReference>
<evidence type="ECO:0000256" key="3">
    <source>
        <dbReference type="ARBA" id="ARBA00022989"/>
    </source>
</evidence>
<name>A0ABZ2N9K9_9BACI</name>
<gene>
    <name evidence="7" type="ORF">WDJ61_04805</name>
</gene>
<dbReference type="Pfam" id="PF12698">
    <property type="entry name" value="ABC2_membrane_3"/>
    <property type="match status" value="2"/>
</dbReference>
<evidence type="ECO:0000256" key="2">
    <source>
        <dbReference type="ARBA" id="ARBA00022692"/>
    </source>
</evidence>
<feature type="transmembrane region" description="Helical" evidence="5">
    <location>
        <begin position="574"/>
        <end position="594"/>
    </location>
</feature>
<dbReference type="InterPro" id="IPR011049">
    <property type="entry name" value="Serralysin-like_metalloprot_C"/>
</dbReference>
<feature type="domain" description="ABC-2 type transporter transmembrane" evidence="6">
    <location>
        <begin position="518"/>
        <end position="746"/>
    </location>
</feature>
<organism evidence="7 8">
    <name type="scientific">Bacillus kandeliae</name>
    <dbReference type="NCBI Taxonomy" id="3129297"/>
    <lineage>
        <taxon>Bacteria</taxon>
        <taxon>Bacillati</taxon>
        <taxon>Bacillota</taxon>
        <taxon>Bacilli</taxon>
        <taxon>Bacillales</taxon>
        <taxon>Bacillaceae</taxon>
        <taxon>Bacillus</taxon>
    </lineage>
</organism>
<keyword evidence="3 5" id="KW-1133">Transmembrane helix</keyword>
<protein>
    <submittedName>
        <fullName evidence="7">YhgE/Pip domain-containing protein</fullName>
    </submittedName>
</protein>
<dbReference type="InterPro" id="IPR017501">
    <property type="entry name" value="Phage_infect_YhgE_C"/>
</dbReference>
<dbReference type="NCBIfam" id="TIGR03061">
    <property type="entry name" value="pip_yhgE_Nterm"/>
    <property type="match status" value="1"/>
</dbReference>
<reference evidence="7 8" key="1">
    <citation type="submission" date="2024-02" db="EMBL/GenBank/DDBJ databases">
        <title>Seven novel Bacillus-like species.</title>
        <authorList>
            <person name="Liu G."/>
        </authorList>
    </citation>
    <scope>NUCLEOTIDE SEQUENCE [LARGE SCALE GENOMIC DNA]</scope>
    <source>
        <strain evidence="7 8">FJAT-52991</strain>
    </source>
</reference>
<dbReference type="Gene3D" id="1.10.287.950">
    <property type="entry name" value="Methyl-accepting chemotaxis protein"/>
    <property type="match status" value="2"/>
</dbReference>
<dbReference type="SUPFAM" id="SSF101967">
    <property type="entry name" value="Adhesin YadA, collagen-binding domain"/>
    <property type="match status" value="1"/>
</dbReference>
<dbReference type="NCBIfam" id="TIGR03062">
    <property type="entry name" value="pip_yhgE_Cterm"/>
    <property type="match status" value="1"/>
</dbReference>
<evidence type="ECO:0000256" key="1">
    <source>
        <dbReference type="ARBA" id="ARBA00004141"/>
    </source>
</evidence>
<feature type="transmembrane region" description="Helical" evidence="5">
    <location>
        <begin position="614"/>
        <end position="636"/>
    </location>
</feature>